<dbReference type="STRING" id="289078.A0A2X0KZJ6"/>
<gene>
    <name evidence="2" type="ORF">BZ3500_MVSOF-1268-A1-R1_CHR5-3G08159</name>
</gene>
<feature type="region of interest" description="Disordered" evidence="1">
    <location>
        <begin position="1"/>
        <end position="103"/>
    </location>
</feature>
<protein>
    <submittedName>
        <fullName evidence="2">BZ3500_MvSof-1268-A1-R1_Chr5-3g08159 protein</fullName>
    </submittedName>
</protein>
<evidence type="ECO:0000313" key="3">
    <source>
        <dbReference type="Proteomes" id="UP000249723"/>
    </source>
</evidence>
<dbReference type="AlphaFoldDB" id="A0A2X0KZJ6"/>
<dbReference type="Proteomes" id="UP000249723">
    <property type="component" value="Unassembled WGS sequence"/>
</dbReference>
<reference evidence="3" key="1">
    <citation type="submission" date="2016-10" db="EMBL/GenBank/DDBJ databases">
        <authorList>
            <person name="Jeantristanb JTB J.-T."/>
            <person name="Ricardo R."/>
        </authorList>
    </citation>
    <scope>NUCLEOTIDE SEQUENCE [LARGE SCALE GENOMIC DNA]</scope>
</reference>
<keyword evidence="3" id="KW-1185">Reference proteome</keyword>
<organism evidence="2 3">
    <name type="scientific">Microbotryum saponariae</name>
    <dbReference type="NCBI Taxonomy" id="289078"/>
    <lineage>
        <taxon>Eukaryota</taxon>
        <taxon>Fungi</taxon>
        <taxon>Dikarya</taxon>
        <taxon>Basidiomycota</taxon>
        <taxon>Pucciniomycotina</taxon>
        <taxon>Microbotryomycetes</taxon>
        <taxon>Microbotryales</taxon>
        <taxon>Microbotryaceae</taxon>
        <taxon>Microbotryum</taxon>
    </lineage>
</organism>
<evidence type="ECO:0000256" key="1">
    <source>
        <dbReference type="SAM" id="MobiDB-lite"/>
    </source>
</evidence>
<feature type="compositionally biased region" description="Polar residues" evidence="1">
    <location>
        <begin position="32"/>
        <end position="41"/>
    </location>
</feature>
<evidence type="ECO:0000313" key="2">
    <source>
        <dbReference type="EMBL" id="SCZ91821.1"/>
    </source>
</evidence>
<dbReference type="EMBL" id="FMWP01000017">
    <property type="protein sequence ID" value="SCZ91821.1"/>
    <property type="molecule type" value="Genomic_DNA"/>
</dbReference>
<proteinExistence type="predicted"/>
<feature type="compositionally biased region" description="Polar residues" evidence="1">
    <location>
        <begin position="12"/>
        <end position="25"/>
    </location>
</feature>
<accession>A0A2X0KZJ6</accession>
<name>A0A2X0KZJ6_9BASI</name>
<sequence>MMATNGGRDRTATSTSNSSLAQQNRLRGLDISSMNRASTSADEGMRNVSSTSPSTRSRPRGATLTRGNYRGVDEDDGRGMMDGGAGALTPGSATPSESDVEMG</sequence>